<gene>
    <name evidence="4" type="ORF">AB5S05_11095</name>
</gene>
<sequence length="186" mass="20571">MEKLNELKHGLEDTWHSLGEGWRHMRERASGALTRFTPAGKHKAEAGGMTTGSDATAPDAAAPGAMAPNEVEFPSANWAMLAGDLFEDTDKFVVRLEVPGLDKQDLDIEVRSDVLIVRGEKRYERESAEGQYRIRQCAFGSFHRSIPLPTPVLADKTSASYRNGVLRIELPKAEQARGRRIEVRGA</sequence>
<name>A0ABV3YTE5_9PSED</name>
<dbReference type="PANTHER" id="PTHR11527">
    <property type="entry name" value="HEAT-SHOCK PROTEIN 20 FAMILY MEMBER"/>
    <property type="match status" value="1"/>
</dbReference>
<evidence type="ECO:0000259" key="3">
    <source>
        <dbReference type="PROSITE" id="PS01031"/>
    </source>
</evidence>
<dbReference type="SUPFAM" id="SSF49764">
    <property type="entry name" value="HSP20-like chaperones"/>
    <property type="match status" value="1"/>
</dbReference>
<evidence type="ECO:0000256" key="1">
    <source>
        <dbReference type="PROSITE-ProRule" id="PRU00285"/>
    </source>
</evidence>
<evidence type="ECO:0000256" key="2">
    <source>
        <dbReference type="RuleBase" id="RU003616"/>
    </source>
</evidence>
<dbReference type="PROSITE" id="PS01031">
    <property type="entry name" value="SHSP"/>
    <property type="match status" value="1"/>
</dbReference>
<comment type="similarity">
    <text evidence="1 2">Belongs to the small heat shock protein (HSP20) family.</text>
</comment>
<reference evidence="4 5" key="1">
    <citation type="submission" date="2024-07" db="EMBL/GenBank/DDBJ databases">
        <authorList>
            <person name="Li M."/>
        </authorList>
    </citation>
    <scope>NUCLEOTIDE SEQUENCE [LARGE SCALE GENOMIC DNA]</scope>
    <source>
        <strain evidence="4 5">25A3E</strain>
    </source>
</reference>
<comment type="caution">
    <text evidence="4">The sequence shown here is derived from an EMBL/GenBank/DDBJ whole genome shotgun (WGS) entry which is preliminary data.</text>
</comment>
<dbReference type="Pfam" id="PF00011">
    <property type="entry name" value="HSP20"/>
    <property type="match status" value="1"/>
</dbReference>
<organism evidence="4 5">
    <name type="scientific">Pseudomonas zhanjiangensis</name>
    <dbReference type="NCBI Taxonomy" id="3239015"/>
    <lineage>
        <taxon>Bacteria</taxon>
        <taxon>Pseudomonadati</taxon>
        <taxon>Pseudomonadota</taxon>
        <taxon>Gammaproteobacteria</taxon>
        <taxon>Pseudomonadales</taxon>
        <taxon>Pseudomonadaceae</taxon>
        <taxon>Pseudomonas</taxon>
    </lineage>
</organism>
<feature type="domain" description="SHSP" evidence="3">
    <location>
        <begin position="74"/>
        <end position="186"/>
    </location>
</feature>
<evidence type="ECO:0000313" key="4">
    <source>
        <dbReference type="EMBL" id="MEX6502611.1"/>
    </source>
</evidence>
<protein>
    <submittedName>
        <fullName evidence="4">Hsp20/alpha crystallin family protein</fullName>
    </submittedName>
</protein>
<proteinExistence type="inferred from homology"/>
<dbReference type="EMBL" id="JBFTEG010000007">
    <property type="protein sequence ID" value="MEX6502611.1"/>
    <property type="molecule type" value="Genomic_DNA"/>
</dbReference>
<dbReference type="Proteomes" id="UP001560296">
    <property type="component" value="Unassembled WGS sequence"/>
</dbReference>
<accession>A0ABV3YTE5</accession>
<dbReference type="Gene3D" id="2.60.40.790">
    <property type="match status" value="1"/>
</dbReference>
<dbReference type="InterPro" id="IPR008978">
    <property type="entry name" value="HSP20-like_chaperone"/>
</dbReference>
<dbReference type="InterPro" id="IPR002068">
    <property type="entry name" value="A-crystallin/Hsp20_dom"/>
</dbReference>
<dbReference type="RefSeq" id="WP_369287578.1">
    <property type="nucleotide sequence ID" value="NZ_JBFTEG010000007.1"/>
</dbReference>
<dbReference type="InterPro" id="IPR031107">
    <property type="entry name" value="Small_HSP"/>
</dbReference>
<dbReference type="CDD" id="cd06464">
    <property type="entry name" value="ACD_sHsps-like"/>
    <property type="match status" value="1"/>
</dbReference>
<keyword evidence="5" id="KW-1185">Reference proteome</keyword>
<evidence type="ECO:0000313" key="5">
    <source>
        <dbReference type="Proteomes" id="UP001560296"/>
    </source>
</evidence>